<keyword evidence="6" id="KW-0694">RNA-binding</keyword>
<evidence type="ECO:0000256" key="6">
    <source>
        <dbReference type="ARBA" id="ARBA00022884"/>
    </source>
</evidence>
<evidence type="ECO:0000256" key="1">
    <source>
        <dbReference type="ARBA" id="ARBA00002663"/>
    </source>
</evidence>
<dbReference type="PANTHER" id="PTHR33992">
    <property type="entry name" value="RIBONUCLEASE P PROTEIN COMPONENT"/>
    <property type="match status" value="1"/>
</dbReference>
<dbReference type="InterPro" id="IPR014721">
    <property type="entry name" value="Ribsml_uS5_D2-typ_fold_subgr"/>
</dbReference>
<dbReference type="NCBIfam" id="TIGR00188">
    <property type="entry name" value="rnpA"/>
    <property type="match status" value="1"/>
</dbReference>
<dbReference type="InterPro" id="IPR020568">
    <property type="entry name" value="Ribosomal_Su5_D2-typ_SF"/>
</dbReference>
<accession>A0ABZ0UVU3</accession>
<evidence type="ECO:0000256" key="5">
    <source>
        <dbReference type="ARBA" id="ARBA00022801"/>
    </source>
</evidence>
<keyword evidence="4" id="KW-0255">Endonuclease</keyword>
<keyword evidence="5" id="KW-0378">Hydrolase</keyword>
<keyword evidence="3" id="KW-0540">Nuclease</keyword>
<comment type="function">
    <text evidence="1">RNaseP catalyzes the removal of the 5'-leader sequence from pre-tRNA to produce the mature 5'-terminus. It can also cleave other RNA substrates such as 4.5S RNA. The protein component plays an auxiliary but essential role in vivo by binding to the 5'-leader sequence and broadening the substrate specificity of the ribozyme.</text>
</comment>
<evidence type="ECO:0000256" key="7">
    <source>
        <dbReference type="NCBIfam" id="TIGR00188"/>
    </source>
</evidence>
<evidence type="ECO:0000313" key="8">
    <source>
        <dbReference type="EMBL" id="WPY01103.1"/>
    </source>
</evidence>
<dbReference type="PROSITE" id="PS00648">
    <property type="entry name" value="RIBONUCLEASE_P"/>
    <property type="match status" value="1"/>
</dbReference>
<evidence type="ECO:0000256" key="4">
    <source>
        <dbReference type="ARBA" id="ARBA00022759"/>
    </source>
</evidence>
<sequence>MAISSLKKQAAFDKINQKGQRLHSPYCTIVILENVSAFLPKYTDHISLGMKVSKKLGNAVIRNKIKRRVRHLIRTIACSNSLNANLGLIFIPKKNFDKIAFTTLLNVVSHMLNTKLSLRDR</sequence>
<gene>
    <name evidence="8" type="ORF">Trichorick_01001</name>
</gene>
<organism evidence="8 9">
    <name type="scientific">Candidatus Trichorickettsia mobilis</name>
    <dbReference type="NCBI Taxonomy" id="1346319"/>
    <lineage>
        <taxon>Bacteria</taxon>
        <taxon>Pseudomonadati</taxon>
        <taxon>Pseudomonadota</taxon>
        <taxon>Alphaproteobacteria</taxon>
        <taxon>Rickettsiales</taxon>
        <taxon>Rickettsiaceae</taxon>
        <taxon>Rickettsieae</taxon>
        <taxon>Candidatus Trichorickettsia</taxon>
    </lineage>
</organism>
<proteinExistence type="predicted"/>
<reference evidence="8 9" key="1">
    <citation type="submission" date="2022-10" db="EMBL/GenBank/DDBJ databases">
        <title>Host association and intracellularity evolved multiple times independently in the Rickettsiales.</title>
        <authorList>
            <person name="Castelli M."/>
            <person name="Nardi T."/>
            <person name="Gammuto L."/>
            <person name="Bellinzona G."/>
            <person name="Sabaneyeva E."/>
            <person name="Potekhin A."/>
            <person name="Serra V."/>
            <person name="Petroni G."/>
            <person name="Sassera D."/>
        </authorList>
    </citation>
    <scope>NUCLEOTIDE SEQUENCE [LARGE SCALE GENOMIC DNA]</scope>
    <source>
        <strain evidence="8 9">Kr 154-4</strain>
    </source>
</reference>
<keyword evidence="2" id="KW-0819">tRNA processing</keyword>
<name>A0ABZ0UVU3_9RICK</name>
<dbReference type="PANTHER" id="PTHR33992:SF1">
    <property type="entry name" value="RIBONUCLEASE P PROTEIN COMPONENT"/>
    <property type="match status" value="1"/>
</dbReference>
<dbReference type="InterPro" id="IPR020539">
    <property type="entry name" value="RNase_P_CS"/>
</dbReference>
<dbReference type="EMBL" id="CP112932">
    <property type="protein sequence ID" value="WPY01103.1"/>
    <property type="molecule type" value="Genomic_DNA"/>
</dbReference>
<keyword evidence="9" id="KW-1185">Reference proteome</keyword>
<evidence type="ECO:0000256" key="3">
    <source>
        <dbReference type="ARBA" id="ARBA00022722"/>
    </source>
</evidence>
<dbReference type="RefSeq" id="WP_323737905.1">
    <property type="nucleotide sequence ID" value="NZ_CP112932.1"/>
</dbReference>
<evidence type="ECO:0000256" key="2">
    <source>
        <dbReference type="ARBA" id="ARBA00022694"/>
    </source>
</evidence>
<protein>
    <recommendedName>
        <fullName evidence="7">Ribonuclease P protein component</fullName>
        <ecNumber evidence="7">3.1.26.5</ecNumber>
    </recommendedName>
</protein>
<dbReference type="Pfam" id="PF00825">
    <property type="entry name" value="Ribonuclease_P"/>
    <property type="match status" value="1"/>
</dbReference>
<dbReference type="Proteomes" id="UP001326613">
    <property type="component" value="Chromosome"/>
</dbReference>
<dbReference type="SUPFAM" id="SSF54211">
    <property type="entry name" value="Ribosomal protein S5 domain 2-like"/>
    <property type="match status" value="1"/>
</dbReference>
<dbReference type="EC" id="3.1.26.5" evidence="7"/>
<evidence type="ECO:0000313" key="9">
    <source>
        <dbReference type="Proteomes" id="UP001326613"/>
    </source>
</evidence>
<dbReference type="Gene3D" id="3.30.230.10">
    <property type="match status" value="1"/>
</dbReference>
<dbReference type="InterPro" id="IPR000100">
    <property type="entry name" value="RNase_P"/>
</dbReference>